<dbReference type="Proteomes" id="UP000736672">
    <property type="component" value="Unassembled WGS sequence"/>
</dbReference>
<reference evidence="2" key="1">
    <citation type="journal article" date="2021" name="Nat. Commun.">
        <title>Genetic determinants of endophytism in the Arabidopsis root mycobiome.</title>
        <authorList>
            <person name="Mesny F."/>
            <person name="Miyauchi S."/>
            <person name="Thiergart T."/>
            <person name="Pickel B."/>
            <person name="Atanasova L."/>
            <person name="Karlsson M."/>
            <person name="Huettel B."/>
            <person name="Barry K.W."/>
            <person name="Haridas S."/>
            <person name="Chen C."/>
            <person name="Bauer D."/>
            <person name="Andreopoulos W."/>
            <person name="Pangilinan J."/>
            <person name="LaButti K."/>
            <person name="Riley R."/>
            <person name="Lipzen A."/>
            <person name="Clum A."/>
            <person name="Drula E."/>
            <person name="Henrissat B."/>
            <person name="Kohler A."/>
            <person name="Grigoriev I.V."/>
            <person name="Martin F.M."/>
            <person name="Hacquard S."/>
        </authorList>
    </citation>
    <scope>NUCLEOTIDE SEQUENCE</scope>
    <source>
        <strain evidence="2">FSSC 5 MPI-SDFR-AT-0091</strain>
    </source>
</reference>
<gene>
    <name evidence="2" type="ORF">B0J15DRAFT_36019</name>
</gene>
<dbReference type="AlphaFoldDB" id="A0A9P9HD28"/>
<dbReference type="EMBL" id="JAGTJS010000010">
    <property type="protein sequence ID" value="KAH7255006.1"/>
    <property type="molecule type" value="Genomic_DNA"/>
</dbReference>
<dbReference type="OrthoDB" id="1046782at2759"/>
<evidence type="ECO:0000313" key="2">
    <source>
        <dbReference type="EMBL" id="KAH7255006.1"/>
    </source>
</evidence>
<comment type="caution">
    <text evidence="2">The sequence shown here is derived from an EMBL/GenBank/DDBJ whole genome shotgun (WGS) entry which is preliminary data.</text>
</comment>
<accession>A0A9P9HD28</accession>
<dbReference type="PROSITE" id="PS50011">
    <property type="entry name" value="PROTEIN_KINASE_DOM"/>
    <property type="match status" value="1"/>
</dbReference>
<name>A0A9P9HD28_FUSSL</name>
<evidence type="ECO:0000313" key="3">
    <source>
        <dbReference type="Proteomes" id="UP000736672"/>
    </source>
</evidence>
<keyword evidence="3" id="KW-1185">Reference proteome</keyword>
<dbReference type="SUPFAM" id="SSF56112">
    <property type="entry name" value="Protein kinase-like (PK-like)"/>
    <property type="match status" value="1"/>
</dbReference>
<feature type="domain" description="Protein kinase" evidence="1">
    <location>
        <begin position="1"/>
        <end position="96"/>
    </location>
</feature>
<dbReference type="Gene3D" id="1.10.510.10">
    <property type="entry name" value="Transferase(Phosphotransferase) domain 1"/>
    <property type="match status" value="1"/>
</dbReference>
<organism evidence="2 3">
    <name type="scientific">Fusarium solani</name>
    <name type="common">Filamentous fungus</name>
    <dbReference type="NCBI Taxonomy" id="169388"/>
    <lineage>
        <taxon>Eukaryota</taxon>
        <taxon>Fungi</taxon>
        <taxon>Dikarya</taxon>
        <taxon>Ascomycota</taxon>
        <taxon>Pezizomycotina</taxon>
        <taxon>Sordariomycetes</taxon>
        <taxon>Hypocreomycetidae</taxon>
        <taxon>Hypocreales</taxon>
        <taxon>Nectriaceae</taxon>
        <taxon>Fusarium</taxon>
        <taxon>Fusarium solani species complex</taxon>
    </lineage>
</organism>
<dbReference type="GO" id="GO:0005524">
    <property type="term" value="F:ATP binding"/>
    <property type="evidence" value="ECO:0007669"/>
    <property type="project" value="InterPro"/>
</dbReference>
<dbReference type="InterPro" id="IPR000719">
    <property type="entry name" value="Prot_kinase_dom"/>
</dbReference>
<proteinExistence type="predicted"/>
<dbReference type="GO" id="GO:0004672">
    <property type="term" value="F:protein kinase activity"/>
    <property type="evidence" value="ECO:0007669"/>
    <property type="project" value="InterPro"/>
</dbReference>
<evidence type="ECO:0000259" key="1">
    <source>
        <dbReference type="PROSITE" id="PS50011"/>
    </source>
</evidence>
<sequence length="96" mass="10990">MISHWTSYQSLGHHQGESDHLVISDFGLTEFKSFWSKSHTILRSIPGYPGTYKLPDLGFDDKITQKYDTWCLGYVFLELASWLLLDGDAPTTFSDK</sequence>
<dbReference type="InterPro" id="IPR011009">
    <property type="entry name" value="Kinase-like_dom_sf"/>
</dbReference>
<protein>
    <recommendedName>
        <fullName evidence="1">Protein kinase domain-containing protein</fullName>
    </recommendedName>
</protein>